<proteinExistence type="predicted"/>
<dbReference type="CDD" id="cd00130">
    <property type="entry name" value="PAS"/>
    <property type="match status" value="1"/>
</dbReference>
<keyword evidence="7" id="KW-1185">Reference proteome</keyword>
<name>A0ABN8X430_9GAMM</name>
<dbReference type="NCBIfam" id="TIGR00229">
    <property type="entry name" value="sensory_box"/>
    <property type="match status" value="1"/>
</dbReference>
<dbReference type="InterPro" id="IPR000700">
    <property type="entry name" value="PAS-assoc_C"/>
</dbReference>
<dbReference type="Gene3D" id="3.30.450.20">
    <property type="entry name" value="PAS domain"/>
    <property type="match status" value="1"/>
</dbReference>
<evidence type="ECO:0000313" key="6">
    <source>
        <dbReference type="EMBL" id="CAI8863699.1"/>
    </source>
</evidence>
<accession>A0ABN8X430</accession>
<evidence type="ECO:0000256" key="2">
    <source>
        <dbReference type="ARBA" id="ARBA00022643"/>
    </source>
</evidence>
<evidence type="ECO:0000259" key="4">
    <source>
        <dbReference type="PROSITE" id="PS50112"/>
    </source>
</evidence>
<dbReference type="SMART" id="SM00091">
    <property type="entry name" value="PAS"/>
    <property type="match status" value="1"/>
</dbReference>
<feature type="domain" description="PAS" evidence="4">
    <location>
        <begin position="12"/>
        <end position="85"/>
    </location>
</feature>
<dbReference type="InterPro" id="IPR035965">
    <property type="entry name" value="PAS-like_dom_sf"/>
</dbReference>
<evidence type="ECO:0000256" key="1">
    <source>
        <dbReference type="ARBA" id="ARBA00022630"/>
    </source>
</evidence>
<dbReference type="PROSITE" id="PS50112">
    <property type="entry name" value="PAS"/>
    <property type="match status" value="1"/>
</dbReference>
<dbReference type="PROSITE" id="PS50113">
    <property type="entry name" value="PAC"/>
    <property type="match status" value="1"/>
</dbReference>
<organism evidence="6 7">
    <name type="scientific">Methylocaldum szegediense</name>
    <dbReference type="NCBI Taxonomy" id="73780"/>
    <lineage>
        <taxon>Bacteria</taxon>
        <taxon>Pseudomonadati</taxon>
        <taxon>Pseudomonadota</taxon>
        <taxon>Gammaproteobacteria</taxon>
        <taxon>Methylococcales</taxon>
        <taxon>Methylococcaceae</taxon>
        <taxon>Methylocaldum</taxon>
    </lineage>
</organism>
<sequence length="156" mass="17754">MAFIVEKDPGLIPQVLAKILDSCVNGVTLADPDLDDMPIVYANKAFEEITGYSLGEVLGRNCRFLQGNDRDQEARSHIRNALANFQPIEMTLRNYRKNGELFYNHLALTPLFDRNGKVIYFLGIQYDVTSQVRAEEEIKRLSERLENMSKLTKSLG</sequence>
<protein>
    <submittedName>
        <fullName evidence="6">PAS domain S-box-containing protein</fullName>
    </submittedName>
</protein>
<dbReference type="Pfam" id="PF13426">
    <property type="entry name" value="PAS_9"/>
    <property type="match status" value="1"/>
</dbReference>
<dbReference type="SUPFAM" id="SSF55785">
    <property type="entry name" value="PYP-like sensor domain (PAS domain)"/>
    <property type="match status" value="1"/>
</dbReference>
<dbReference type="EMBL" id="OX458333">
    <property type="protein sequence ID" value="CAI8863699.1"/>
    <property type="molecule type" value="Genomic_DNA"/>
</dbReference>
<evidence type="ECO:0000313" key="7">
    <source>
        <dbReference type="Proteomes" id="UP001162030"/>
    </source>
</evidence>
<dbReference type="PANTHER" id="PTHR47429">
    <property type="entry name" value="PROTEIN TWIN LOV 1"/>
    <property type="match status" value="1"/>
</dbReference>
<gene>
    <name evidence="6" type="ORF">MSZNOR_2743</name>
</gene>
<evidence type="ECO:0000259" key="5">
    <source>
        <dbReference type="PROSITE" id="PS50113"/>
    </source>
</evidence>
<keyword evidence="1" id="KW-0285">Flavoprotein</keyword>
<dbReference type="InterPro" id="IPR000014">
    <property type="entry name" value="PAS"/>
</dbReference>
<dbReference type="PANTHER" id="PTHR47429:SF2">
    <property type="entry name" value="PROTEIN TWIN LOV 1"/>
    <property type="match status" value="1"/>
</dbReference>
<dbReference type="Proteomes" id="UP001162030">
    <property type="component" value="Chromosome"/>
</dbReference>
<dbReference type="RefSeq" id="WP_026611394.1">
    <property type="nucleotide sequence ID" value="NZ_OX458333.1"/>
</dbReference>
<keyword evidence="3" id="KW-0157">Chromophore</keyword>
<dbReference type="SMART" id="SM00086">
    <property type="entry name" value="PAC"/>
    <property type="match status" value="1"/>
</dbReference>
<feature type="domain" description="PAC" evidence="5">
    <location>
        <begin position="86"/>
        <end position="140"/>
    </location>
</feature>
<keyword evidence="2" id="KW-0288">FMN</keyword>
<reference evidence="6 7" key="1">
    <citation type="submission" date="2023-03" db="EMBL/GenBank/DDBJ databases">
        <authorList>
            <person name="Pearce D."/>
        </authorList>
    </citation>
    <scope>NUCLEOTIDE SEQUENCE [LARGE SCALE GENOMIC DNA]</scope>
    <source>
        <strain evidence="6">Msz</strain>
    </source>
</reference>
<dbReference type="InterPro" id="IPR001610">
    <property type="entry name" value="PAC"/>
</dbReference>
<evidence type="ECO:0000256" key="3">
    <source>
        <dbReference type="ARBA" id="ARBA00022991"/>
    </source>
</evidence>